<keyword evidence="1" id="KW-1133">Transmembrane helix</keyword>
<evidence type="ECO:0000256" key="1">
    <source>
        <dbReference type="SAM" id="Phobius"/>
    </source>
</evidence>
<feature type="transmembrane region" description="Helical" evidence="1">
    <location>
        <begin position="9"/>
        <end position="28"/>
    </location>
</feature>
<keyword evidence="1" id="KW-0472">Membrane</keyword>
<keyword evidence="3" id="KW-1185">Reference proteome</keyword>
<keyword evidence="1" id="KW-0812">Transmembrane</keyword>
<dbReference type="KEGG" id="agn:AFK25_01860"/>
<comment type="caution">
    <text evidence="2">The sequence shown here is derived from an EMBL/GenBank/DDBJ whole genome shotgun (WGS) entry which is preliminary data.</text>
</comment>
<accession>A0AAW7TGB1</accession>
<dbReference type="EMBL" id="JAMOGB010000009">
    <property type="protein sequence ID" value="MDO0878219.1"/>
    <property type="molecule type" value="Genomic_DNA"/>
</dbReference>
<evidence type="ECO:0000313" key="3">
    <source>
        <dbReference type="Proteomes" id="UP001176117"/>
    </source>
</evidence>
<name>A0AAW7TGB1_9BACL</name>
<protein>
    <submittedName>
        <fullName evidence="2">Uncharacterized protein</fullName>
    </submittedName>
</protein>
<sequence>MGKEKGKNILLIVLITTLVMSFLLFFLGYYRIGFAIGAIFMILSLSVGQWYSLKSKEELYRSTYKDRHR</sequence>
<feature type="transmembrane region" description="Helical" evidence="1">
    <location>
        <begin position="34"/>
        <end position="53"/>
    </location>
</feature>
<dbReference type="AlphaFoldDB" id="A0AAW7TGB1"/>
<gene>
    <name evidence="2" type="ORF">NBU54_11125</name>
</gene>
<organism evidence="2 3">
    <name type="scientific">Anoxybacillus gonensis</name>
    <dbReference type="NCBI Taxonomy" id="198467"/>
    <lineage>
        <taxon>Bacteria</taxon>
        <taxon>Bacillati</taxon>
        <taxon>Bacillota</taxon>
        <taxon>Bacilli</taxon>
        <taxon>Bacillales</taxon>
        <taxon>Anoxybacillaceae</taxon>
        <taxon>Anoxybacillus</taxon>
    </lineage>
</organism>
<dbReference type="RefSeq" id="WP_009360843.1">
    <property type="nucleotide sequence ID" value="NZ_ANMT01000007.1"/>
</dbReference>
<reference evidence="2" key="1">
    <citation type="submission" date="2022-05" db="EMBL/GenBank/DDBJ databases">
        <title>Genome-based reclassification of Anoxybacillus salavatliensis Cihan et al. as a later heterotypic synonym of Anoxybacillus gonensis Belduz et al. 2003.</title>
        <authorList>
            <person name="Inan Bektas K."/>
            <person name="Guler H.I."/>
            <person name="Belduz A.O."/>
            <person name="Canakci S."/>
        </authorList>
    </citation>
    <scope>NUCLEOTIDE SEQUENCE</scope>
    <source>
        <strain evidence="2">NCIMB 13933</strain>
    </source>
</reference>
<proteinExistence type="predicted"/>
<dbReference type="Proteomes" id="UP001176117">
    <property type="component" value="Unassembled WGS sequence"/>
</dbReference>
<evidence type="ECO:0000313" key="2">
    <source>
        <dbReference type="EMBL" id="MDO0878219.1"/>
    </source>
</evidence>